<feature type="transmembrane region" description="Helical" evidence="1">
    <location>
        <begin position="7"/>
        <end position="28"/>
    </location>
</feature>
<keyword evidence="1" id="KW-1133">Transmembrane helix</keyword>
<evidence type="ECO:0000256" key="1">
    <source>
        <dbReference type="SAM" id="Phobius"/>
    </source>
</evidence>
<evidence type="ECO:0000313" key="2">
    <source>
        <dbReference type="EMBL" id="RXJ68323.1"/>
    </source>
</evidence>
<reference evidence="2 3" key="1">
    <citation type="submission" date="2017-10" db="EMBL/GenBank/DDBJ databases">
        <title>Genomics of the genus Arcobacter.</title>
        <authorList>
            <person name="Perez-Cataluna A."/>
            <person name="Figueras M.J."/>
        </authorList>
    </citation>
    <scope>NUCLEOTIDE SEQUENCE [LARGE SCALE GENOMIC DNA]</scope>
    <source>
        <strain evidence="2 3">CECT 8993</strain>
    </source>
</reference>
<dbReference type="NCBIfam" id="TIGR02532">
    <property type="entry name" value="IV_pilin_GFxxxE"/>
    <property type="match status" value="1"/>
</dbReference>
<keyword evidence="1" id="KW-0812">Transmembrane</keyword>
<dbReference type="PROSITE" id="PS00409">
    <property type="entry name" value="PROKAR_NTER_METHYL"/>
    <property type="match status" value="1"/>
</dbReference>
<keyword evidence="1" id="KW-0472">Membrane</keyword>
<organism evidence="2 3">
    <name type="scientific">Halarcobacter ebronensis</name>
    <dbReference type="NCBI Taxonomy" id="1462615"/>
    <lineage>
        <taxon>Bacteria</taxon>
        <taxon>Pseudomonadati</taxon>
        <taxon>Campylobacterota</taxon>
        <taxon>Epsilonproteobacteria</taxon>
        <taxon>Campylobacterales</taxon>
        <taxon>Arcobacteraceae</taxon>
        <taxon>Halarcobacter</taxon>
    </lineage>
</organism>
<dbReference type="EMBL" id="PDKJ01000006">
    <property type="protein sequence ID" value="RXJ68323.1"/>
    <property type="molecule type" value="Genomic_DNA"/>
</dbReference>
<dbReference type="RefSeq" id="WP_128981158.1">
    <property type="nucleotide sequence ID" value="NZ_PDKJ01000006.1"/>
</dbReference>
<dbReference type="Proteomes" id="UP000290172">
    <property type="component" value="Unassembled WGS sequence"/>
</dbReference>
<evidence type="ECO:0008006" key="4">
    <source>
        <dbReference type="Google" id="ProtNLM"/>
    </source>
</evidence>
<sequence>MKKGFTLIEIIVSISLFMILLLFLYHSLNVTKSSNNFYETKLDNLNKINSFKSILYEDIAQSSNVEIFFDAKGESILKLISSNLFHNLFYKHITYVLNKKGELIRIESFDKFNEKELLDSFFDEAYLDIVFNDIDKFKITPSKSNQNIYSIFLRKKNGEIVFFNTLSISK</sequence>
<name>A0A4Q0YDZ0_9BACT</name>
<proteinExistence type="predicted"/>
<gene>
    <name evidence="2" type="ORF">CRV08_08715</name>
</gene>
<accession>A0A4Q0YDZ0</accession>
<dbReference type="Pfam" id="PF07963">
    <property type="entry name" value="N_methyl"/>
    <property type="match status" value="1"/>
</dbReference>
<dbReference type="InterPro" id="IPR012902">
    <property type="entry name" value="N_methyl_site"/>
</dbReference>
<dbReference type="AlphaFoldDB" id="A0A4Q0YDZ0"/>
<comment type="caution">
    <text evidence="2">The sequence shown here is derived from an EMBL/GenBank/DDBJ whole genome shotgun (WGS) entry which is preliminary data.</text>
</comment>
<protein>
    <recommendedName>
        <fullName evidence="4">Prepilin-type cleavage/methylation domain-containing protein</fullName>
    </recommendedName>
</protein>
<evidence type="ECO:0000313" key="3">
    <source>
        <dbReference type="Proteomes" id="UP000290172"/>
    </source>
</evidence>